<organism evidence="2 3">
    <name type="scientific">Microvirga arabica</name>
    <dbReference type="NCBI Taxonomy" id="1128671"/>
    <lineage>
        <taxon>Bacteria</taxon>
        <taxon>Pseudomonadati</taxon>
        <taxon>Pseudomonadota</taxon>
        <taxon>Alphaproteobacteria</taxon>
        <taxon>Hyphomicrobiales</taxon>
        <taxon>Methylobacteriaceae</taxon>
        <taxon>Microvirga</taxon>
    </lineage>
</organism>
<proteinExistence type="predicted"/>
<sequence>MRANDIVELHAVVDGSPERLFVGRFAWALFCLIEAGERGCTPIEQPAPRWSNYVFRLRRQGVAIETITEPHAGPYAGTHARYVLRSTVEVNKVTRAEEKRHAA</sequence>
<dbReference type="Pfam" id="PF22324">
    <property type="entry name" value="HTH_91"/>
    <property type="match status" value="1"/>
</dbReference>
<dbReference type="EMBL" id="JBHOMY010000118">
    <property type="protein sequence ID" value="MFC1459592.1"/>
    <property type="molecule type" value="Genomic_DNA"/>
</dbReference>
<keyword evidence="3" id="KW-1185">Reference proteome</keyword>
<dbReference type="InterPro" id="IPR054382">
    <property type="entry name" value="wHTH_alphaproteobact"/>
</dbReference>
<feature type="domain" description="Winged helix" evidence="1">
    <location>
        <begin position="21"/>
        <end position="92"/>
    </location>
</feature>
<evidence type="ECO:0000313" key="2">
    <source>
        <dbReference type="EMBL" id="MFC1459592.1"/>
    </source>
</evidence>
<protein>
    <recommendedName>
        <fullName evidence="1">Winged helix domain-containing protein</fullName>
    </recommendedName>
</protein>
<evidence type="ECO:0000313" key="3">
    <source>
        <dbReference type="Proteomes" id="UP001593940"/>
    </source>
</evidence>
<dbReference type="Proteomes" id="UP001593940">
    <property type="component" value="Unassembled WGS sequence"/>
</dbReference>
<comment type="caution">
    <text evidence="2">The sequence shown here is derived from an EMBL/GenBank/DDBJ whole genome shotgun (WGS) entry which is preliminary data.</text>
</comment>
<evidence type="ECO:0000259" key="1">
    <source>
        <dbReference type="Pfam" id="PF22324"/>
    </source>
</evidence>
<dbReference type="RefSeq" id="WP_377031173.1">
    <property type="nucleotide sequence ID" value="NZ_JBHOMY010000118.1"/>
</dbReference>
<reference evidence="2 3" key="1">
    <citation type="submission" date="2024-09" db="EMBL/GenBank/DDBJ databases">
        <title>Nodulacao em especies de Leguminosae Basais da Amazonia e Caracterizacao dos Rizobios e Bacterias Associadas aos Nodulos.</title>
        <authorList>
            <person name="Jambeiro I.C.A."/>
            <person name="Lopes I.S."/>
            <person name="Aguiar E.R.G.R."/>
            <person name="Santos A.F.J."/>
            <person name="Dos Santos J.M.F."/>
            <person name="Gross E."/>
        </authorList>
    </citation>
    <scope>NUCLEOTIDE SEQUENCE [LARGE SCALE GENOMIC DNA]</scope>
    <source>
        <strain evidence="2 3">BRUESC1165</strain>
    </source>
</reference>
<name>A0ABV6YE82_9HYPH</name>
<gene>
    <name evidence="2" type="ORF">ACETIH_23415</name>
</gene>
<accession>A0ABV6YE82</accession>